<dbReference type="AlphaFoldDB" id="A0A7W5E101"/>
<reference evidence="3 4" key="1">
    <citation type="submission" date="2020-08" db="EMBL/GenBank/DDBJ databases">
        <title>Genomic Encyclopedia of Type Strains, Phase III (KMG-III): the genomes of soil and plant-associated and newly described type strains.</title>
        <authorList>
            <person name="Whitman W."/>
        </authorList>
    </citation>
    <scope>NUCLEOTIDE SEQUENCE [LARGE SCALE GENOMIC DNA]</scope>
    <source>
        <strain evidence="3 4">CECT 8075</strain>
    </source>
</reference>
<keyword evidence="1" id="KW-0472">Membrane</keyword>
<feature type="transmembrane region" description="Helical" evidence="1">
    <location>
        <begin position="370"/>
        <end position="389"/>
    </location>
</feature>
<keyword evidence="4" id="KW-1185">Reference proteome</keyword>
<accession>A0A7W5E101</accession>
<keyword evidence="1" id="KW-0812">Transmembrane</keyword>
<evidence type="ECO:0000259" key="2">
    <source>
        <dbReference type="Pfam" id="PF00462"/>
    </source>
</evidence>
<feature type="transmembrane region" description="Helical" evidence="1">
    <location>
        <begin position="395"/>
        <end position="419"/>
    </location>
</feature>
<dbReference type="SUPFAM" id="SSF52833">
    <property type="entry name" value="Thioredoxin-like"/>
    <property type="match status" value="1"/>
</dbReference>
<organism evidence="3 4">
    <name type="scientific">Aporhodopirellula rubra</name>
    <dbReference type="NCBI Taxonomy" id="980271"/>
    <lineage>
        <taxon>Bacteria</taxon>
        <taxon>Pseudomonadati</taxon>
        <taxon>Planctomycetota</taxon>
        <taxon>Planctomycetia</taxon>
        <taxon>Pirellulales</taxon>
        <taxon>Pirellulaceae</taxon>
        <taxon>Aporhodopirellula</taxon>
    </lineage>
</organism>
<keyword evidence="1" id="KW-1133">Transmembrane helix</keyword>
<dbReference type="InterPro" id="IPR036249">
    <property type="entry name" value="Thioredoxin-like_sf"/>
</dbReference>
<dbReference type="InterPro" id="IPR002109">
    <property type="entry name" value="Glutaredoxin"/>
</dbReference>
<feature type="transmembrane region" description="Helical" evidence="1">
    <location>
        <begin position="455"/>
        <end position="481"/>
    </location>
</feature>
<evidence type="ECO:0000313" key="3">
    <source>
        <dbReference type="EMBL" id="MBB3208110.1"/>
    </source>
</evidence>
<protein>
    <submittedName>
        <fullName evidence="3">Glutaredoxin</fullName>
    </submittedName>
</protein>
<evidence type="ECO:0000256" key="1">
    <source>
        <dbReference type="SAM" id="Phobius"/>
    </source>
</evidence>
<gene>
    <name evidence="3" type="ORF">FHS27_003937</name>
</gene>
<dbReference type="Proteomes" id="UP000536179">
    <property type="component" value="Unassembled WGS sequence"/>
</dbReference>
<feature type="transmembrane region" description="Helical" evidence="1">
    <location>
        <begin position="335"/>
        <end position="358"/>
    </location>
</feature>
<dbReference type="EMBL" id="JACHXU010000014">
    <property type="protein sequence ID" value="MBB3208110.1"/>
    <property type="molecule type" value="Genomic_DNA"/>
</dbReference>
<dbReference type="RefSeq" id="WP_246420116.1">
    <property type="nucleotide sequence ID" value="NZ_JACHXU010000014.1"/>
</dbReference>
<comment type="caution">
    <text evidence="3">The sequence shown here is derived from an EMBL/GenBank/DDBJ whole genome shotgun (WGS) entry which is preliminary data.</text>
</comment>
<feature type="domain" description="Glutaredoxin" evidence="2">
    <location>
        <begin position="131"/>
        <end position="191"/>
    </location>
</feature>
<feature type="transmembrane region" description="Helical" evidence="1">
    <location>
        <begin position="501"/>
        <end position="525"/>
    </location>
</feature>
<evidence type="ECO:0000313" key="4">
    <source>
        <dbReference type="Proteomes" id="UP000536179"/>
    </source>
</evidence>
<dbReference type="Pfam" id="PF00462">
    <property type="entry name" value="Glutaredoxin"/>
    <property type="match status" value="1"/>
</dbReference>
<name>A0A7W5E101_9BACT</name>
<feature type="transmembrane region" description="Helical" evidence="1">
    <location>
        <begin position="537"/>
        <end position="556"/>
    </location>
</feature>
<sequence>MFRLLPVVFVCGALLATELIHPTRGFAEDSTDGIQAPNVVQMEVFVRGDVQSAKDVTRYVDALQGRIRGLEVFVHDVIKDRKHLVRLYELSKKAGRDKPVVPAFYSCDRMYFGFEGEAKSGPGIEELFTAEVYTRSTCPRCGEAKRYLKEVQKRWPAIRFRIYEITDDVAARQRWEALCRGSGSTPGLPVIDFGRNVIIGYQGDDVTGRLIEDVIRRKARIEQEPETKTQQGDRYGMLPVFGLGPSFLAAGMLQLDSAPDESTADAALDATSDADVEAANDAMFNLDDLALPEVASDSETGEVAFEASEAEPEEIEAIDVPLFGELRVRDYGMPLFSFLVGLVDGFNPCAMWILVFLLSVLVNIKDRRKILLIAGTFVLVSGLAYYAFMAAWLSLFLFIGIARPVQIALGVLALIIGIVNVKDFFAFKKGISFSIPESQKPGLYRRVRKIVEAEYLTAAVAGAVTLAVVVNMVELLCTAGLPALYTQVLTLQELPAWQNHLYLLIYIFAYMLDDLVLVTIVVATLSNRRLQEREGRWLKLLSGIVILLLGLCMLFRPEWLTLGY</sequence>
<proteinExistence type="predicted"/>
<dbReference type="Gene3D" id="3.40.30.10">
    <property type="entry name" value="Glutaredoxin"/>
    <property type="match status" value="1"/>
</dbReference>